<dbReference type="EMBL" id="CACRXK020001566">
    <property type="protein sequence ID" value="CAB3989902.1"/>
    <property type="molecule type" value="Genomic_DNA"/>
</dbReference>
<evidence type="ECO:0000313" key="2">
    <source>
        <dbReference type="Proteomes" id="UP001152795"/>
    </source>
</evidence>
<keyword evidence="2" id="KW-1185">Reference proteome</keyword>
<dbReference type="Proteomes" id="UP001152795">
    <property type="component" value="Unassembled WGS sequence"/>
</dbReference>
<reference evidence="1" key="1">
    <citation type="submission" date="2020-04" db="EMBL/GenBank/DDBJ databases">
        <authorList>
            <person name="Alioto T."/>
            <person name="Alioto T."/>
            <person name="Gomez Garrido J."/>
        </authorList>
    </citation>
    <scope>NUCLEOTIDE SEQUENCE</scope>
    <source>
        <strain evidence="1">A484AB</strain>
    </source>
</reference>
<evidence type="ECO:0000313" key="1">
    <source>
        <dbReference type="EMBL" id="CAB3989902.1"/>
    </source>
</evidence>
<organism evidence="1 2">
    <name type="scientific">Paramuricea clavata</name>
    <name type="common">Red gorgonian</name>
    <name type="synonym">Violescent sea-whip</name>
    <dbReference type="NCBI Taxonomy" id="317549"/>
    <lineage>
        <taxon>Eukaryota</taxon>
        <taxon>Metazoa</taxon>
        <taxon>Cnidaria</taxon>
        <taxon>Anthozoa</taxon>
        <taxon>Octocorallia</taxon>
        <taxon>Malacalcyonacea</taxon>
        <taxon>Plexauridae</taxon>
        <taxon>Paramuricea</taxon>
    </lineage>
</organism>
<protein>
    <submittedName>
        <fullName evidence="1">Uncharacterized protein</fullName>
    </submittedName>
</protein>
<comment type="caution">
    <text evidence="1">The sequence shown here is derived from an EMBL/GenBank/DDBJ whole genome shotgun (WGS) entry which is preliminary data.</text>
</comment>
<proteinExistence type="predicted"/>
<sequence length="132" mass="15370">MAQVCGENCSCGSCTKKWVDAKEIFEGKGTVLLCGDSDDWFDDEDEEFVFTRNNEWFERAWSDGVKERDEMLHGYKQLDDPDEEFVDSADEEFVLFSCGYDQLLQKHCENKHFEKDSADKLVKECDFVVKHV</sequence>
<accession>A0A7D9HPW4</accession>
<name>A0A7D9HPW4_PARCT</name>
<dbReference type="AlphaFoldDB" id="A0A7D9HPW4"/>
<gene>
    <name evidence="1" type="ORF">PACLA_8A026709</name>
</gene>